<dbReference type="GO" id="GO:0003729">
    <property type="term" value="F:mRNA binding"/>
    <property type="evidence" value="ECO:0007669"/>
    <property type="project" value="TreeGrafter"/>
</dbReference>
<feature type="compositionally biased region" description="Basic residues" evidence="3">
    <location>
        <begin position="114"/>
        <end position="127"/>
    </location>
</feature>
<feature type="domain" description="RRM" evidence="4">
    <location>
        <begin position="203"/>
        <end position="280"/>
    </location>
</feature>
<evidence type="ECO:0000259" key="4">
    <source>
        <dbReference type="PROSITE" id="PS50102"/>
    </source>
</evidence>
<protein>
    <recommendedName>
        <fullName evidence="4">RRM domain-containing protein</fullName>
    </recommendedName>
</protein>
<evidence type="ECO:0000313" key="5">
    <source>
        <dbReference type="EMBL" id="KAJ1916188.1"/>
    </source>
</evidence>
<organism evidence="5 6">
    <name type="scientific">Tieghemiomyces parasiticus</name>
    <dbReference type="NCBI Taxonomy" id="78921"/>
    <lineage>
        <taxon>Eukaryota</taxon>
        <taxon>Fungi</taxon>
        <taxon>Fungi incertae sedis</taxon>
        <taxon>Zoopagomycota</taxon>
        <taxon>Kickxellomycotina</taxon>
        <taxon>Dimargaritomycetes</taxon>
        <taxon>Dimargaritales</taxon>
        <taxon>Dimargaritaceae</taxon>
        <taxon>Tieghemiomyces</taxon>
    </lineage>
</organism>
<dbReference type="OrthoDB" id="439808at2759"/>
<keyword evidence="6" id="KW-1185">Reference proteome</keyword>
<dbReference type="AlphaFoldDB" id="A0A9W8DRZ0"/>
<comment type="caution">
    <text evidence="5">The sequence shown here is derived from an EMBL/GenBank/DDBJ whole genome shotgun (WGS) entry which is preliminary data.</text>
</comment>
<dbReference type="PANTHER" id="PTHR48025">
    <property type="entry name" value="OS02G0815200 PROTEIN"/>
    <property type="match status" value="1"/>
</dbReference>
<dbReference type="InterPro" id="IPR000504">
    <property type="entry name" value="RRM_dom"/>
</dbReference>
<dbReference type="InterPro" id="IPR050502">
    <property type="entry name" value="Euk_RNA-bind_prot"/>
</dbReference>
<dbReference type="SUPFAM" id="SSF54928">
    <property type="entry name" value="RNA-binding domain, RBD"/>
    <property type="match status" value="2"/>
</dbReference>
<dbReference type="Gene3D" id="3.30.70.330">
    <property type="match status" value="2"/>
</dbReference>
<evidence type="ECO:0000256" key="2">
    <source>
        <dbReference type="PROSITE-ProRule" id="PRU00176"/>
    </source>
</evidence>
<evidence type="ECO:0000256" key="1">
    <source>
        <dbReference type="ARBA" id="ARBA00022884"/>
    </source>
</evidence>
<dbReference type="EMBL" id="JANBPT010000594">
    <property type="protein sequence ID" value="KAJ1916188.1"/>
    <property type="molecule type" value="Genomic_DNA"/>
</dbReference>
<feature type="domain" description="RRM" evidence="4">
    <location>
        <begin position="32"/>
        <end position="108"/>
    </location>
</feature>
<feature type="region of interest" description="Disordered" evidence="3">
    <location>
        <begin position="107"/>
        <end position="204"/>
    </location>
</feature>
<dbReference type="CDD" id="cd00590">
    <property type="entry name" value="RRM_SF"/>
    <property type="match status" value="1"/>
</dbReference>
<dbReference type="PROSITE" id="PS50102">
    <property type="entry name" value="RRM"/>
    <property type="match status" value="2"/>
</dbReference>
<dbReference type="Proteomes" id="UP001150569">
    <property type="component" value="Unassembled WGS sequence"/>
</dbReference>
<accession>A0A9W8DRZ0</accession>
<dbReference type="GO" id="GO:0005634">
    <property type="term" value="C:nucleus"/>
    <property type="evidence" value="ECO:0007669"/>
    <property type="project" value="TreeGrafter"/>
</dbReference>
<dbReference type="InterPro" id="IPR012677">
    <property type="entry name" value="Nucleotide-bd_a/b_plait_sf"/>
</dbReference>
<evidence type="ECO:0000313" key="6">
    <source>
        <dbReference type="Proteomes" id="UP001150569"/>
    </source>
</evidence>
<dbReference type="Pfam" id="PF00076">
    <property type="entry name" value="RRM_1"/>
    <property type="match status" value="2"/>
</dbReference>
<proteinExistence type="predicted"/>
<name>A0A9W8DRZ0_9FUNG</name>
<reference evidence="5" key="1">
    <citation type="submission" date="2022-07" db="EMBL/GenBank/DDBJ databases">
        <title>Phylogenomic reconstructions and comparative analyses of Kickxellomycotina fungi.</title>
        <authorList>
            <person name="Reynolds N.K."/>
            <person name="Stajich J.E."/>
            <person name="Barry K."/>
            <person name="Grigoriev I.V."/>
            <person name="Crous P."/>
            <person name="Smith M.E."/>
        </authorList>
    </citation>
    <scope>NUCLEOTIDE SEQUENCE</scope>
    <source>
        <strain evidence="5">RSA 861</strain>
    </source>
</reference>
<gene>
    <name evidence="5" type="ORF">IWQ60_008188</name>
</gene>
<dbReference type="PANTHER" id="PTHR48025:SF1">
    <property type="entry name" value="RRM DOMAIN-CONTAINING PROTEIN"/>
    <property type="match status" value="1"/>
</dbReference>
<dbReference type="SMART" id="SM00360">
    <property type="entry name" value="RRM"/>
    <property type="match status" value="2"/>
</dbReference>
<dbReference type="InterPro" id="IPR035979">
    <property type="entry name" value="RBD_domain_sf"/>
</dbReference>
<evidence type="ECO:0000256" key="3">
    <source>
        <dbReference type="SAM" id="MobiDB-lite"/>
    </source>
</evidence>
<keyword evidence="1 2" id="KW-0694">RNA-binding</keyword>
<sequence length="299" mass="32361">MASPSAPVPQTEVPAVAVVEQTTAPAIQEVPNKVFIGNLTFDTTREEVLDFFGPASKVKEVTIISRSNRPMGYGFAAFETPEAAQAAVATFDKKELKERTVNLELARAKSERRPRVRRARLSRKRGGRRDETEEGTDTVVSEASPVEKDAPIAGEEETTPVNGRSRGSGRRRGGRGAAAGGEGRRFPRQSRRNVEETGTPSPTTVFVANLPLEADNAALKEVFRGYEVVSASVIMRRNTGQSKGFGFVVLATPEEQKRAVDSGDSFVMGDHTLVVRIAMSEPHKLVAEKPATEEAVATQ</sequence>